<dbReference type="Proteomes" id="UP000266723">
    <property type="component" value="Unassembled WGS sequence"/>
</dbReference>
<sequence length="65" mass="7627">MQLQRRPVGDDVTRVEEDASENSEEEVNKDLEIRQRCRSGANWCWRTVECEEVTERSKKGRCEIG</sequence>
<dbReference type="EMBL" id="QGKV02000759">
    <property type="protein sequence ID" value="KAF3564338.1"/>
    <property type="molecule type" value="Genomic_DNA"/>
</dbReference>
<evidence type="ECO:0000313" key="2">
    <source>
        <dbReference type="EMBL" id="KAF3564338.1"/>
    </source>
</evidence>
<evidence type="ECO:0000313" key="3">
    <source>
        <dbReference type="Proteomes" id="UP000266723"/>
    </source>
</evidence>
<feature type="region of interest" description="Disordered" evidence="1">
    <location>
        <begin position="1"/>
        <end position="27"/>
    </location>
</feature>
<feature type="compositionally biased region" description="Basic and acidic residues" evidence="1">
    <location>
        <begin position="7"/>
        <end position="17"/>
    </location>
</feature>
<comment type="caution">
    <text evidence="2">The sequence shown here is derived from an EMBL/GenBank/DDBJ whole genome shotgun (WGS) entry which is preliminary data.</text>
</comment>
<reference evidence="2 3" key="1">
    <citation type="journal article" date="2020" name="BMC Genomics">
        <title>Intraspecific diversification of the crop wild relative Brassica cretica Lam. using demographic model selection.</title>
        <authorList>
            <person name="Kioukis A."/>
            <person name="Michalopoulou V.A."/>
            <person name="Briers L."/>
            <person name="Pirintsos S."/>
            <person name="Studholme D.J."/>
            <person name="Pavlidis P."/>
            <person name="Sarris P.F."/>
        </authorList>
    </citation>
    <scope>NUCLEOTIDE SEQUENCE [LARGE SCALE GENOMIC DNA]</scope>
    <source>
        <strain evidence="3">cv. PFS-1207/04</strain>
    </source>
</reference>
<name>A0ABQ7CW50_BRACR</name>
<organism evidence="2 3">
    <name type="scientific">Brassica cretica</name>
    <name type="common">Mustard</name>
    <dbReference type="NCBI Taxonomy" id="69181"/>
    <lineage>
        <taxon>Eukaryota</taxon>
        <taxon>Viridiplantae</taxon>
        <taxon>Streptophyta</taxon>
        <taxon>Embryophyta</taxon>
        <taxon>Tracheophyta</taxon>
        <taxon>Spermatophyta</taxon>
        <taxon>Magnoliopsida</taxon>
        <taxon>eudicotyledons</taxon>
        <taxon>Gunneridae</taxon>
        <taxon>Pentapetalae</taxon>
        <taxon>rosids</taxon>
        <taxon>malvids</taxon>
        <taxon>Brassicales</taxon>
        <taxon>Brassicaceae</taxon>
        <taxon>Brassiceae</taxon>
        <taxon>Brassica</taxon>
    </lineage>
</organism>
<keyword evidence="3" id="KW-1185">Reference proteome</keyword>
<accession>A0ABQ7CW50</accession>
<evidence type="ECO:0000256" key="1">
    <source>
        <dbReference type="SAM" id="MobiDB-lite"/>
    </source>
</evidence>
<protein>
    <submittedName>
        <fullName evidence="2">Uncharacterized protein</fullName>
    </submittedName>
</protein>
<gene>
    <name evidence="2" type="ORF">DY000_02019862</name>
</gene>
<proteinExistence type="predicted"/>